<evidence type="ECO:0000313" key="3">
    <source>
        <dbReference type="Proteomes" id="UP001597231"/>
    </source>
</evidence>
<dbReference type="InterPro" id="IPR006528">
    <property type="entry name" value="Phage_head_morphogenesis_dom"/>
</dbReference>
<evidence type="ECO:0000313" key="2">
    <source>
        <dbReference type="EMBL" id="MFD1206644.1"/>
    </source>
</evidence>
<dbReference type="EMBL" id="JBHTLT010000127">
    <property type="protein sequence ID" value="MFD1206644.1"/>
    <property type="molecule type" value="Genomic_DNA"/>
</dbReference>
<dbReference type="RefSeq" id="WP_381482224.1">
    <property type="nucleotide sequence ID" value="NZ_JBHTLT010000127.1"/>
</dbReference>
<reference evidence="3" key="1">
    <citation type="journal article" date="2019" name="Int. J. Syst. Evol. Microbiol.">
        <title>The Global Catalogue of Microorganisms (GCM) 10K type strain sequencing project: providing services to taxonomists for standard genome sequencing and annotation.</title>
        <authorList>
            <consortium name="The Broad Institute Genomics Platform"/>
            <consortium name="The Broad Institute Genome Sequencing Center for Infectious Disease"/>
            <person name="Wu L."/>
            <person name="Ma J."/>
        </authorList>
    </citation>
    <scope>NUCLEOTIDE SEQUENCE [LARGE SCALE GENOMIC DNA]</scope>
    <source>
        <strain evidence="3">CCUG 53915</strain>
    </source>
</reference>
<feature type="domain" description="Phage head morphogenesis" evidence="1">
    <location>
        <begin position="151"/>
        <end position="270"/>
    </location>
</feature>
<dbReference type="Pfam" id="PF04233">
    <property type="entry name" value="Phage_Mu_F"/>
    <property type="match status" value="1"/>
</dbReference>
<protein>
    <submittedName>
        <fullName evidence="2">Phage minor head protein</fullName>
    </submittedName>
</protein>
<comment type="caution">
    <text evidence="2">The sequence shown here is derived from an EMBL/GenBank/DDBJ whole genome shotgun (WGS) entry which is preliminary data.</text>
</comment>
<keyword evidence="3" id="KW-1185">Reference proteome</keyword>
<organism evidence="2 3">
    <name type="scientific">Sporosarcina contaminans</name>
    <dbReference type="NCBI Taxonomy" id="633403"/>
    <lineage>
        <taxon>Bacteria</taxon>
        <taxon>Bacillati</taxon>
        <taxon>Bacillota</taxon>
        <taxon>Bacilli</taxon>
        <taxon>Bacillales</taxon>
        <taxon>Caryophanaceae</taxon>
        <taxon>Sporosarcina</taxon>
    </lineage>
</organism>
<proteinExistence type="predicted"/>
<sequence length="299" mass="34529">MSNLNKTQEQINRSIGQLVKRAERAIAKRYANTLNEVRAELAKYFEKYEQDGVLTYEEMARYDRLNRFIANLDDLLKKNHRDLKTIIYDVLGESYKDGFYLTAWAVETDTLSRLSYAAIKPETIQRMIDNPLSGLTLSHRLEKHRSEIVWKVQQEVTQGLVKGETYGMMSKRLKETFEGDAAKSMRVVRTEAHRVSEEAKHDSAAHATRNGIIMKKEWNSVGDERVRSSHDHLNGIKIEMDKNFIGKHGSGPAPGQLGHPAEDINCRCFLTYSVDRIEKPDAKELEDIAFEEWKKERLR</sequence>
<gene>
    <name evidence="2" type="ORF">ACFQ38_16225</name>
</gene>
<accession>A0ABW3U4L9</accession>
<evidence type="ECO:0000259" key="1">
    <source>
        <dbReference type="Pfam" id="PF04233"/>
    </source>
</evidence>
<name>A0ABW3U4L9_9BACL</name>
<dbReference type="Proteomes" id="UP001597231">
    <property type="component" value="Unassembled WGS sequence"/>
</dbReference>